<dbReference type="GO" id="GO:0006206">
    <property type="term" value="P:pyrimidine nucleobase metabolic process"/>
    <property type="evidence" value="ECO:0007669"/>
    <property type="project" value="InterPro"/>
</dbReference>
<dbReference type="Pfam" id="PF02885">
    <property type="entry name" value="Glycos_trans_3N"/>
    <property type="match status" value="1"/>
</dbReference>
<dbReference type="EMBL" id="JH413826">
    <property type="protein sequence ID" value="EHL30717.1"/>
    <property type="molecule type" value="Genomic_DNA"/>
</dbReference>
<dbReference type="NCBIfam" id="NF003338">
    <property type="entry name" value="PRK04350.1"/>
    <property type="match status" value="1"/>
</dbReference>
<dbReference type="PANTHER" id="PTHR10515:SF0">
    <property type="entry name" value="THYMIDINE PHOSPHORYLASE"/>
    <property type="match status" value="1"/>
</dbReference>
<evidence type="ECO:0000313" key="6">
    <source>
        <dbReference type="EMBL" id="EHL30717.1"/>
    </source>
</evidence>
<dbReference type="Gene3D" id="1.20.970.10">
    <property type="entry name" value="Transferase, Pyrimidine Nucleoside Phosphorylase, Chain C"/>
    <property type="match status" value="1"/>
</dbReference>
<dbReference type="eggNOG" id="COG0213">
    <property type="taxonomic scope" value="Bacteria"/>
</dbReference>
<organism evidence="6 7">
    <name type="scientific">Legionella drancourtii LLAP12</name>
    <dbReference type="NCBI Taxonomy" id="658187"/>
    <lineage>
        <taxon>Bacteria</taxon>
        <taxon>Pseudomonadati</taxon>
        <taxon>Pseudomonadota</taxon>
        <taxon>Gammaproteobacteria</taxon>
        <taxon>Legionellales</taxon>
        <taxon>Legionellaceae</taxon>
        <taxon>Legionella</taxon>
    </lineage>
</organism>
<dbReference type="InParanoid" id="G9EPT3"/>
<dbReference type="InterPro" id="IPR035902">
    <property type="entry name" value="Nuc_phospho_transferase"/>
</dbReference>
<dbReference type="Gene3D" id="3.40.1030.10">
    <property type="entry name" value="Nucleoside phosphorylase/phosphoribosyltransferase catalytic domain"/>
    <property type="match status" value="1"/>
</dbReference>
<dbReference type="PROSITE" id="PS00647">
    <property type="entry name" value="THYMID_PHOSPHORYLASE"/>
    <property type="match status" value="1"/>
</dbReference>
<dbReference type="GO" id="GO:0005829">
    <property type="term" value="C:cytosol"/>
    <property type="evidence" value="ECO:0007669"/>
    <property type="project" value="TreeGrafter"/>
</dbReference>
<dbReference type="STRING" id="658187.LDG_7273"/>
<dbReference type="Proteomes" id="UP000002770">
    <property type="component" value="Unassembled WGS sequence"/>
</dbReference>
<dbReference type="InterPro" id="IPR000053">
    <property type="entry name" value="Thymidine/pyrmidine_PPase"/>
</dbReference>
<dbReference type="Pfam" id="PF00591">
    <property type="entry name" value="Glycos_transf_3"/>
    <property type="match status" value="1"/>
</dbReference>
<dbReference type="GO" id="GO:0009032">
    <property type="term" value="F:thymidine phosphorylase activity"/>
    <property type="evidence" value="ECO:0007669"/>
    <property type="project" value="UniProtKB-UniRule"/>
</dbReference>
<evidence type="ECO:0000256" key="4">
    <source>
        <dbReference type="HAMAP-Rule" id="MF_00703"/>
    </source>
</evidence>
<dbReference type="GO" id="GO:0006213">
    <property type="term" value="P:pyrimidine nucleoside metabolic process"/>
    <property type="evidence" value="ECO:0007669"/>
    <property type="project" value="InterPro"/>
</dbReference>
<proteinExistence type="inferred from homology"/>
<dbReference type="SUPFAM" id="SSF47648">
    <property type="entry name" value="Nucleoside phosphorylase/phosphoribosyltransferase N-terminal domain"/>
    <property type="match status" value="1"/>
</dbReference>
<dbReference type="InterPro" id="IPR000312">
    <property type="entry name" value="Glycosyl_Trfase_fam3"/>
</dbReference>
<dbReference type="OrthoDB" id="341217at2"/>
<evidence type="ECO:0000256" key="3">
    <source>
        <dbReference type="ARBA" id="ARBA00048550"/>
    </source>
</evidence>
<keyword evidence="7" id="KW-1185">Reference proteome</keyword>
<dbReference type="EC" id="2.4.2.4" evidence="4"/>
<feature type="domain" description="Pyrimidine nucleoside phosphorylase C-terminal" evidence="5">
    <location>
        <begin position="432"/>
        <end position="499"/>
    </location>
</feature>
<dbReference type="HOGENOM" id="CLU_025040_6_0_6"/>
<dbReference type="PANTHER" id="PTHR10515">
    <property type="entry name" value="THYMIDINE PHOSPHORYLASE"/>
    <property type="match status" value="1"/>
</dbReference>
<accession>G9EPT3</accession>
<dbReference type="InterPro" id="IPR017872">
    <property type="entry name" value="Pyrmidine_PPase_CS"/>
</dbReference>
<dbReference type="InterPro" id="IPR036320">
    <property type="entry name" value="Glycosyl_Trfase_fam3_N_dom_sf"/>
</dbReference>
<dbReference type="AlphaFoldDB" id="G9EPT3"/>
<dbReference type="InterPro" id="IPR017459">
    <property type="entry name" value="Glycosyl_Trfase_fam3_N_dom"/>
</dbReference>
<evidence type="ECO:0000256" key="1">
    <source>
        <dbReference type="ARBA" id="ARBA00022676"/>
    </source>
</evidence>
<evidence type="ECO:0000259" key="5">
    <source>
        <dbReference type="SMART" id="SM00941"/>
    </source>
</evidence>
<dbReference type="RefSeq" id="WP_006871188.1">
    <property type="nucleotide sequence ID" value="NZ_JH413826.1"/>
</dbReference>
<dbReference type="InterPro" id="IPR028579">
    <property type="entry name" value="Thym_Pase_Put"/>
</dbReference>
<evidence type="ECO:0000313" key="7">
    <source>
        <dbReference type="Proteomes" id="UP000002770"/>
    </source>
</evidence>
<comment type="similarity">
    <text evidence="4">Belongs to the thymidine/pyrimidine-nucleoside phosphorylase family. Type 2 subfamily.</text>
</comment>
<dbReference type="FunCoup" id="G9EPT3">
    <property type="interactions" value="254"/>
</dbReference>
<dbReference type="GO" id="GO:0004645">
    <property type="term" value="F:1,4-alpha-oligoglucan phosphorylase activity"/>
    <property type="evidence" value="ECO:0007669"/>
    <property type="project" value="InterPro"/>
</dbReference>
<gene>
    <name evidence="6" type="ORF">LDG_7273</name>
</gene>
<dbReference type="InterPro" id="IPR013466">
    <property type="entry name" value="Thymidine/AMP_Pase"/>
</dbReference>
<dbReference type="InterPro" id="IPR036566">
    <property type="entry name" value="PYNP-like_C_sf"/>
</dbReference>
<dbReference type="SUPFAM" id="SSF54680">
    <property type="entry name" value="Pyrimidine nucleoside phosphorylase C-terminal domain"/>
    <property type="match status" value="1"/>
</dbReference>
<dbReference type="SMART" id="SM00941">
    <property type="entry name" value="PYNP_C"/>
    <property type="match status" value="1"/>
</dbReference>
<dbReference type="HAMAP" id="MF_00703">
    <property type="entry name" value="Thymid_phosp_2"/>
    <property type="match status" value="1"/>
</dbReference>
<comment type="catalytic activity">
    <reaction evidence="3 4">
        <text>thymidine + phosphate = 2-deoxy-alpha-D-ribose 1-phosphate + thymine</text>
        <dbReference type="Rhea" id="RHEA:16037"/>
        <dbReference type="ChEBI" id="CHEBI:17748"/>
        <dbReference type="ChEBI" id="CHEBI:17821"/>
        <dbReference type="ChEBI" id="CHEBI:43474"/>
        <dbReference type="ChEBI" id="CHEBI:57259"/>
        <dbReference type="EC" id="2.4.2.4"/>
    </reaction>
</comment>
<dbReference type="Pfam" id="PF07831">
    <property type="entry name" value="PYNP_C"/>
    <property type="match status" value="1"/>
</dbReference>
<evidence type="ECO:0000256" key="2">
    <source>
        <dbReference type="ARBA" id="ARBA00022679"/>
    </source>
</evidence>
<dbReference type="NCBIfam" id="TIGR02645">
    <property type="entry name" value="ARCH_P_rylase"/>
    <property type="match status" value="1"/>
</dbReference>
<reference evidence="6 7" key="1">
    <citation type="journal article" date="2011" name="BMC Genomics">
        <title>Insight into cross-talk between intra-amoebal pathogens.</title>
        <authorList>
            <person name="Gimenez G."/>
            <person name="Bertelli C."/>
            <person name="Moliner C."/>
            <person name="Robert C."/>
            <person name="Raoult D."/>
            <person name="Fournier P.E."/>
            <person name="Greub G."/>
        </authorList>
    </citation>
    <scope>NUCLEOTIDE SEQUENCE [LARGE SCALE GENOMIC DNA]</scope>
    <source>
        <strain evidence="6 7">LLAP12</strain>
    </source>
</reference>
<dbReference type="Gene3D" id="3.90.1170.30">
    <property type="entry name" value="Pyrimidine nucleoside phosphorylase-like, C-terminal domain"/>
    <property type="match status" value="1"/>
</dbReference>
<protein>
    <recommendedName>
        <fullName evidence="4">Putative thymidine phosphorylase</fullName>
        <ecNumber evidence="4">2.4.2.4</ecNumber>
    </recommendedName>
    <alternativeName>
        <fullName evidence="4">TdRPase</fullName>
    </alternativeName>
</protein>
<sequence length="505" mass="54882">MKKSPATLQLKYLGINTSKEAVIYMREDCHICRSEGFVAETRVQVTLNNRSIIAVINTIEIASNLLEDCTAGLSRYAWDLLAAKVGDEVSISHPRPLDSLSFIRSKLYGNELKTIEINQIIDDVVKGQLSDIHLTMFLSGTAGNRLNKKETLDLTQAMVQTGERLHWPSQLIVDKHCVGGLPGNRTTLIVVPIVTAFGLMMPKTSSRAITSPAGTADTMEVFAPVDLDLKTMQKVVEQENGCITWGGTVSLSPADDLLIRIERSMDLDSEGQMVASILSKKIAAGSTHIVIDIPIGPTAKVRSNEQAELLKVYLENIAKEFSIQLAVVFTDGTQPVGRGIGPALEARDVWSVLSCDKAAPQDLRDRALTLAGHILEFSPNVSKGSGKEIAESLLNNGQALKKFKAICYAQGGLFEIPSARYTKTIVSMIKGRVTSIDNRLLARLAKLAGAPKSKSAGVELLTPLNTDVDKGQPLFIVHAETQGELDYALNFHQQGHPIIHIEEGI</sequence>
<name>G9EPT3_9GAMM</name>
<keyword evidence="1 4" id="KW-0328">Glycosyltransferase</keyword>
<dbReference type="SUPFAM" id="SSF52418">
    <property type="entry name" value="Nucleoside phosphorylase/phosphoribosyltransferase catalytic domain"/>
    <property type="match status" value="1"/>
</dbReference>
<keyword evidence="2 4" id="KW-0808">Transferase</keyword>
<dbReference type="InterPro" id="IPR013102">
    <property type="entry name" value="PYNP_C"/>
</dbReference>